<keyword evidence="2" id="KW-1185">Reference proteome</keyword>
<organism evidence="1 2">
    <name type="scientific">Phialemonium thermophilum</name>
    <dbReference type="NCBI Taxonomy" id="223376"/>
    <lineage>
        <taxon>Eukaryota</taxon>
        <taxon>Fungi</taxon>
        <taxon>Dikarya</taxon>
        <taxon>Ascomycota</taxon>
        <taxon>Pezizomycotina</taxon>
        <taxon>Sordariomycetes</taxon>
        <taxon>Sordariomycetidae</taxon>
        <taxon>Cephalothecales</taxon>
        <taxon>Cephalothecaceae</taxon>
        <taxon>Phialemonium</taxon>
    </lineage>
</organism>
<dbReference type="EMBL" id="JAZHXJ010000084">
    <property type="protein sequence ID" value="KAL1875931.1"/>
    <property type="molecule type" value="Genomic_DNA"/>
</dbReference>
<name>A0ABR3XIZ5_9PEZI</name>
<sequence>MTLEKMPFPTLETEQARRDGRYDKALRRLVKRREAISSANPFLTAIVATTRHWVYHNGAVCYVRRGELRILDIWNSADQEAVIDITQLLQAAIEGPVTCKFKFRPLYYANGIVSCLYMHPKAEKTSSENSRGERRAWLLVIKPAANTVLTVRRLEHSCNIFVRNNDRYLYYGTCSESRVDSLAVWELRGFNISTGEWLENKLQPPRFVGTEMGSALCFDIIGDHFYGLSSTTPIEDDGIECDSYYYYFRFPLDRPYLSYMEWPPNRRLWRRRHYEGIIDDRWSFIKIFRDETSGILKILEGRKEWLFGSGNPTRSYYTTWMRFDGETELDDSEEDECFGEEGPTVTHDFTSLTPRLDRSPENVHLGDDGSDMIMFTYLNCFLRSYHPSSQTFLDLVNDPSPSEPDGRRIRIRAGCRRLRIASERQRLLETNLTTSCADGGHQSRFHMTPKKRAEWVYKHDDVRVWPPDEPPGNDLQAESSMQKLHDILNPPGFTGNMRVAWDERSVVYATGNASPGTTSTAIVLISFDPSIYLRGTRPFFSSRPSSDFTDCEECETQAQTGVLESPGPMEEKKLAAMPSSWARRERAMYRTIGRGYHFAK</sequence>
<evidence type="ECO:0008006" key="3">
    <source>
        <dbReference type="Google" id="ProtNLM"/>
    </source>
</evidence>
<evidence type="ECO:0000313" key="2">
    <source>
        <dbReference type="Proteomes" id="UP001586593"/>
    </source>
</evidence>
<reference evidence="1 2" key="1">
    <citation type="journal article" date="2024" name="Commun. Biol.">
        <title>Comparative genomic analysis of thermophilic fungi reveals convergent evolutionary adaptations and gene losses.</title>
        <authorList>
            <person name="Steindorff A.S."/>
            <person name="Aguilar-Pontes M.V."/>
            <person name="Robinson A.J."/>
            <person name="Andreopoulos B."/>
            <person name="LaButti K."/>
            <person name="Kuo A."/>
            <person name="Mondo S."/>
            <person name="Riley R."/>
            <person name="Otillar R."/>
            <person name="Haridas S."/>
            <person name="Lipzen A."/>
            <person name="Grimwood J."/>
            <person name="Schmutz J."/>
            <person name="Clum A."/>
            <person name="Reid I.D."/>
            <person name="Moisan M.C."/>
            <person name="Butler G."/>
            <person name="Nguyen T.T.M."/>
            <person name="Dewar K."/>
            <person name="Conant G."/>
            <person name="Drula E."/>
            <person name="Henrissat B."/>
            <person name="Hansel C."/>
            <person name="Singer S."/>
            <person name="Hutchinson M.I."/>
            <person name="de Vries R.P."/>
            <person name="Natvig D.O."/>
            <person name="Powell A.J."/>
            <person name="Tsang A."/>
            <person name="Grigoriev I.V."/>
        </authorList>
    </citation>
    <scope>NUCLEOTIDE SEQUENCE [LARGE SCALE GENOMIC DNA]</scope>
    <source>
        <strain evidence="1 2">ATCC 24622</strain>
    </source>
</reference>
<dbReference type="Proteomes" id="UP001586593">
    <property type="component" value="Unassembled WGS sequence"/>
</dbReference>
<evidence type="ECO:0000313" key="1">
    <source>
        <dbReference type="EMBL" id="KAL1875931.1"/>
    </source>
</evidence>
<proteinExistence type="predicted"/>
<gene>
    <name evidence="1" type="ORF">VTK73DRAFT_9715</name>
</gene>
<protein>
    <recommendedName>
        <fullName evidence="3">F-box domain-containing protein</fullName>
    </recommendedName>
</protein>
<accession>A0ABR3XIZ5</accession>
<comment type="caution">
    <text evidence="1">The sequence shown here is derived from an EMBL/GenBank/DDBJ whole genome shotgun (WGS) entry which is preliminary data.</text>
</comment>